<dbReference type="Gene3D" id="3.40.710.10">
    <property type="entry name" value="DD-peptidase/beta-lactamase superfamily"/>
    <property type="match status" value="1"/>
</dbReference>
<dbReference type="InterPro" id="IPR012338">
    <property type="entry name" value="Beta-lactam/transpept-like"/>
</dbReference>
<dbReference type="PANTHER" id="PTHR46825">
    <property type="entry name" value="D-ALANYL-D-ALANINE-CARBOXYPEPTIDASE/ENDOPEPTIDASE AMPH"/>
    <property type="match status" value="1"/>
</dbReference>
<dbReference type="Gene3D" id="3.40.50.300">
    <property type="entry name" value="P-loop containing nucleotide triphosphate hydrolases"/>
    <property type="match status" value="1"/>
</dbReference>
<evidence type="ECO:0000256" key="1">
    <source>
        <dbReference type="ARBA" id="ARBA00004651"/>
    </source>
</evidence>
<accession>A0A0L6JHK2</accession>
<evidence type="ECO:0000259" key="8">
    <source>
        <dbReference type="PROSITE" id="PS50893"/>
    </source>
</evidence>
<organism evidence="10 11">
    <name type="scientific">Pseudobacteroides cellulosolvens ATCC 35603 = DSM 2933</name>
    <dbReference type="NCBI Taxonomy" id="398512"/>
    <lineage>
        <taxon>Bacteria</taxon>
        <taxon>Bacillati</taxon>
        <taxon>Bacillota</taxon>
        <taxon>Clostridia</taxon>
        <taxon>Eubacteriales</taxon>
        <taxon>Oscillospiraceae</taxon>
        <taxon>Pseudobacteroides</taxon>
    </lineage>
</organism>
<evidence type="ECO:0000256" key="6">
    <source>
        <dbReference type="ARBA" id="ARBA00023136"/>
    </source>
</evidence>
<dbReference type="InterPro" id="IPR005898">
    <property type="entry name" value="Cyc_pep_transpt_SyrD/YojI"/>
</dbReference>
<dbReference type="InterPro" id="IPR003593">
    <property type="entry name" value="AAA+_ATPase"/>
</dbReference>
<dbReference type="PROSITE" id="PS50929">
    <property type="entry name" value="ABC_TM1F"/>
    <property type="match status" value="1"/>
</dbReference>
<evidence type="ECO:0000259" key="9">
    <source>
        <dbReference type="PROSITE" id="PS50929"/>
    </source>
</evidence>
<dbReference type="NCBIfam" id="TIGR01194">
    <property type="entry name" value="cyc_pep_trnsptr"/>
    <property type="match status" value="1"/>
</dbReference>
<evidence type="ECO:0000313" key="10">
    <source>
        <dbReference type="EMBL" id="KNY24962.1"/>
    </source>
</evidence>
<keyword evidence="2 7" id="KW-0812">Transmembrane</keyword>
<evidence type="ECO:0000256" key="7">
    <source>
        <dbReference type="SAM" id="Phobius"/>
    </source>
</evidence>
<dbReference type="EMBL" id="LGTC01000001">
    <property type="protein sequence ID" value="KNY24962.1"/>
    <property type="molecule type" value="Genomic_DNA"/>
</dbReference>
<comment type="subcellular location">
    <subcellularLocation>
        <location evidence="1">Cell membrane</location>
        <topology evidence="1">Multi-pass membrane protein</topology>
    </subcellularLocation>
</comment>
<name>A0A0L6JHK2_9FIRM</name>
<keyword evidence="5 7" id="KW-1133">Transmembrane helix</keyword>
<dbReference type="Pfam" id="PF00144">
    <property type="entry name" value="Beta-lactamase"/>
    <property type="match status" value="1"/>
</dbReference>
<feature type="transmembrane region" description="Helical" evidence="7">
    <location>
        <begin position="509"/>
        <end position="528"/>
    </location>
</feature>
<reference evidence="11" key="1">
    <citation type="submission" date="2015-07" db="EMBL/GenBank/DDBJ databases">
        <title>Near-Complete Genome Sequence of the Cellulolytic Bacterium Bacteroides (Pseudobacteroides) cellulosolvens ATCC 35603.</title>
        <authorList>
            <person name="Dassa B."/>
            <person name="Utturkar S.M."/>
            <person name="Klingeman D.M."/>
            <person name="Hurt R.A."/>
            <person name="Keller M."/>
            <person name="Xu J."/>
            <person name="Reddy Y.H.K."/>
            <person name="Borovok I."/>
            <person name="Grinberg I.R."/>
            <person name="Lamed R."/>
            <person name="Zhivin O."/>
            <person name="Bayer E.A."/>
            <person name="Brown S.D."/>
        </authorList>
    </citation>
    <scope>NUCLEOTIDE SEQUENCE [LARGE SCALE GENOMIC DNA]</scope>
    <source>
        <strain evidence="11">DSM 2933</strain>
    </source>
</reference>
<dbReference type="RefSeq" id="WP_036939669.1">
    <property type="nucleotide sequence ID" value="NZ_JQKC01000009.1"/>
</dbReference>
<evidence type="ECO:0000256" key="4">
    <source>
        <dbReference type="ARBA" id="ARBA00022840"/>
    </source>
</evidence>
<dbReference type="SUPFAM" id="SSF56601">
    <property type="entry name" value="beta-lactamase/transpeptidase-like"/>
    <property type="match status" value="1"/>
</dbReference>
<feature type="transmembrane region" description="Helical" evidence="7">
    <location>
        <begin position="642"/>
        <end position="662"/>
    </location>
</feature>
<feature type="transmembrane region" description="Helical" evidence="7">
    <location>
        <begin position="476"/>
        <end position="497"/>
    </location>
</feature>
<dbReference type="SUPFAM" id="SSF90123">
    <property type="entry name" value="ABC transporter transmembrane region"/>
    <property type="match status" value="1"/>
</dbReference>
<dbReference type="InterPro" id="IPR027417">
    <property type="entry name" value="P-loop_NTPase"/>
</dbReference>
<keyword evidence="4" id="KW-0067">ATP-binding</keyword>
<sequence>MEICKLKILMFLVGLILMLPIYSAAAEQQAFQNESLKLKDSEINLIESYIDKQMKSGNIPGMSVVIVKGDSTVYEKGFGYADTKLKKPITKDTLFELGSNSKAFTALGILQLQKKGLLHLDDPVDKYLPWLHMKYQGKIAKLTIEQLLYHTSGVPFKTIGYIDADDGENALEAAIKKLVGQELDFRPGERFSYATINYDVLGLIVQKVSGQQFEAYIKNNVIKLLRMDNTYLFRSEAASHEMAFGYKIGFTRALRYDAPMYRGNTPAGYYITNAEDLSRWLKVQLGYLQPEGMDDGIILQSHIPNRTVGPCADGSSYALGWFVFQSGEGDLWHGGENPNYSSFIAFRPGENFGVAVLANMNSSYARDTGRGIVDILMGKEPPTTESDMYKNLDKVATAVICSAIFIIILILCLTIVALIETFKGVRRYQRFRIKHLLHIVTAVTSLSVFGYCLYIVPDILYGGLPWKFVCVWAPVSLVIALILLVAVVLLFFIYLILTSLFPKDKDKSLFTIAALSIASGFGNSLVIFTVNEVLNRSNDVFESGLFLYFLLGMLLYVYGQRLVRTRLITITNDLVYARRMEIVNRILGTSYQKIEEIEDGRIQAGLNNDTETISGFANIFITGITSMITLLCCFIYLGFISFYGLCLSIAVALIAASLYFFVGRSANRLWESTRDIQNIFFSFINHITAGFKELSLNRAKRSEFKNDMLYSCALYRDKRVLADMKFANVFVIGELLFTFVVGIVAFFFPILFKDIGNSSLRTYIFVYLYMTGPVHGVLNIIPNLIQMKISWKRINELIEQISIYEPDKKTPDEITVNKENIKLELKGVKYSYGDVNGDTFSVGPIDFDFHSGEITFITGGNGSGKSTLAKLLTGLYIPQQGEIRINGCKVNAQGLGQRYSAIFSDFHLFDKLYGLDYAKKGEDIVKYLRLLKMEDKVEIQDGIFSTTRLSTGQRKRLALLISYLEDKPICLFDEWAADQDPEFRRFFYQVLLQDMKKRGKCIIAITHDDRYFDVADKVLKMETGRIAEKEIHPILELTNA</sequence>
<feature type="transmembrane region" description="Helical" evidence="7">
    <location>
        <begin position="540"/>
        <end position="558"/>
    </location>
</feature>
<dbReference type="GO" id="GO:0005886">
    <property type="term" value="C:plasma membrane"/>
    <property type="evidence" value="ECO:0007669"/>
    <property type="project" value="UniProtKB-SubCell"/>
</dbReference>
<gene>
    <name evidence="10" type="ORF">Bccel_0219</name>
</gene>
<feature type="domain" description="ABC transmembrane type-1" evidence="9">
    <location>
        <begin position="508"/>
        <end position="786"/>
    </location>
</feature>
<feature type="transmembrane region" description="Helical" evidence="7">
    <location>
        <begin position="764"/>
        <end position="785"/>
    </location>
</feature>
<evidence type="ECO:0000313" key="11">
    <source>
        <dbReference type="Proteomes" id="UP000036923"/>
    </source>
</evidence>
<dbReference type="GO" id="GO:0016887">
    <property type="term" value="F:ATP hydrolysis activity"/>
    <property type="evidence" value="ECO:0007669"/>
    <property type="project" value="InterPro"/>
</dbReference>
<feature type="transmembrane region" description="Helical" evidence="7">
    <location>
        <begin position="395"/>
        <end position="416"/>
    </location>
</feature>
<dbReference type="SUPFAM" id="SSF52540">
    <property type="entry name" value="P-loop containing nucleoside triphosphate hydrolases"/>
    <property type="match status" value="1"/>
</dbReference>
<dbReference type="eggNOG" id="COG1680">
    <property type="taxonomic scope" value="Bacteria"/>
</dbReference>
<dbReference type="Proteomes" id="UP000036923">
    <property type="component" value="Unassembled WGS sequence"/>
</dbReference>
<dbReference type="Gene3D" id="1.20.1560.10">
    <property type="entry name" value="ABC transporter type 1, transmembrane domain"/>
    <property type="match status" value="1"/>
</dbReference>
<dbReference type="InterPro" id="IPR011527">
    <property type="entry name" value="ABC1_TM_dom"/>
</dbReference>
<dbReference type="GO" id="GO:0140359">
    <property type="term" value="F:ABC-type transporter activity"/>
    <property type="evidence" value="ECO:0007669"/>
    <property type="project" value="InterPro"/>
</dbReference>
<evidence type="ECO:0000256" key="3">
    <source>
        <dbReference type="ARBA" id="ARBA00022741"/>
    </source>
</evidence>
<protein>
    <submittedName>
        <fullName evidence="10">Cyclic peptide transporter</fullName>
    </submittedName>
</protein>
<keyword evidence="3" id="KW-0547">Nucleotide-binding</keyword>
<dbReference type="PANTHER" id="PTHR46825:SF11">
    <property type="entry name" value="PENICILLIN-BINDING PROTEIN 4"/>
    <property type="match status" value="1"/>
</dbReference>
<dbReference type="GO" id="GO:0005524">
    <property type="term" value="F:ATP binding"/>
    <property type="evidence" value="ECO:0007669"/>
    <property type="project" value="UniProtKB-KW"/>
</dbReference>
<comment type="caution">
    <text evidence="10">The sequence shown here is derived from an EMBL/GenBank/DDBJ whole genome shotgun (WGS) entry which is preliminary data.</text>
</comment>
<dbReference type="Pfam" id="PF00005">
    <property type="entry name" value="ABC_tran"/>
    <property type="match status" value="1"/>
</dbReference>
<feature type="transmembrane region" description="Helical" evidence="7">
    <location>
        <begin position="616"/>
        <end position="636"/>
    </location>
</feature>
<dbReference type="SMART" id="SM00382">
    <property type="entry name" value="AAA"/>
    <property type="match status" value="1"/>
</dbReference>
<feature type="transmembrane region" description="Helical" evidence="7">
    <location>
        <begin position="436"/>
        <end position="456"/>
    </location>
</feature>
<dbReference type="InterPro" id="IPR003439">
    <property type="entry name" value="ABC_transporter-like_ATP-bd"/>
</dbReference>
<dbReference type="AlphaFoldDB" id="A0A0L6JHK2"/>
<dbReference type="OrthoDB" id="9797709at2"/>
<keyword evidence="6 7" id="KW-0472">Membrane</keyword>
<feature type="domain" description="ABC transporter" evidence="8">
    <location>
        <begin position="823"/>
        <end position="1037"/>
    </location>
</feature>
<dbReference type="PATRIC" id="fig|398512.5.peg.232"/>
<feature type="transmembrane region" description="Helical" evidence="7">
    <location>
        <begin position="726"/>
        <end position="752"/>
    </location>
</feature>
<dbReference type="PROSITE" id="PS50893">
    <property type="entry name" value="ABC_TRANSPORTER_2"/>
    <property type="match status" value="1"/>
</dbReference>
<dbReference type="InterPro" id="IPR036640">
    <property type="entry name" value="ABC1_TM_sf"/>
</dbReference>
<dbReference type="InterPro" id="IPR001466">
    <property type="entry name" value="Beta-lactam-related"/>
</dbReference>
<dbReference type="STRING" id="398512.Bccel_0219"/>
<dbReference type="GO" id="GO:0015833">
    <property type="term" value="P:peptide transport"/>
    <property type="evidence" value="ECO:0007669"/>
    <property type="project" value="InterPro"/>
</dbReference>
<evidence type="ECO:0000256" key="2">
    <source>
        <dbReference type="ARBA" id="ARBA00022692"/>
    </source>
</evidence>
<dbReference type="GO" id="GO:1904680">
    <property type="term" value="F:peptide transmembrane transporter activity"/>
    <property type="evidence" value="ECO:0007669"/>
    <property type="project" value="InterPro"/>
</dbReference>
<keyword evidence="11" id="KW-1185">Reference proteome</keyword>
<proteinExistence type="predicted"/>
<dbReference type="eggNOG" id="COG4615">
    <property type="taxonomic scope" value="Bacteria"/>
</dbReference>
<evidence type="ECO:0000256" key="5">
    <source>
        <dbReference type="ARBA" id="ARBA00022989"/>
    </source>
</evidence>
<dbReference type="InterPro" id="IPR050491">
    <property type="entry name" value="AmpC-like"/>
</dbReference>